<comment type="catalytic activity">
    <reaction evidence="11">
        <text>a 1,2-diacyl-sn-glycero-3-phospho-L-serine + H(+) = a 1,2-diacyl-sn-glycero-3-phosphoethanolamine + CO2</text>
        <dbReference type="Rhea" id="RHEA:20828"/>
        <dbReference type="ChEBI" id="CHEBI:15378"/>
        <dbReference type="ChEBI" id="CHEBI:16526"/>
        <dbReference type="ChEBI" id="CHEBI:57262"/>
        <dbReference type="ChEBI" id="CHEBI:64612"/>
        <dbReference type="EC" id="4.1.1.65"/>
    </reaction>
</comment>
<feature type="chain" id="PRO_5024517246" description="Phosphatidylserine decarboxylase alpha chain" evidence="11">
    <location>
        <begin position="192"/>
        <end position="222"/>
    </location>
</feature>
<evidence type="ECO:0000256" key="6">
    <source>
        <dbReference type="ARBA" id="ARBA00023145"/>
    </source>
</evidence>
<keyword evidence="1 11" id="KW-1003">Cell membrane</keyword>
<keyword evidence="2 11" id="KW-0444">Lipid biosynthesis</keyword>
<keyword evidence="14" id="KW-1185">Reference proteome</keyword>
<feature type="chain" id="PRO_5024517245" description="Phosphatidylserine decarboxylase beta chain" evidence="11">
    <location>
        <begin position="1"/>
        <end position="191"/>
    </location>
</feature>
<comment type="PTM">
    <text evidence="11">Is synthesized initially as an inactive proenzyme. Formation of the active enzyme involves a self-maturation process in which the active site pyruvoyl group is generated from an internal serine residue via an autocatalytic post-translational modification. Two non-identical subunits are generated from the proenzyme in this reaction, and the pyruvate is formed at the N-terminus of the alpha chain, which is derived from the carboxyl end of the proenzyme. The post-translation cleavage follows an unusual pathway, termed non-hydrolytic serinolysis, in which the side chain hydroxyl group of the serine supplies its oxygen atom to form the C-terminus of the beta chain, while the remainder of the serine residue undergoes an oxidative deamination to produce ammonia and the pyruvoyl prosthetic group on the alpha chain.</text>
</comment>
<keyword evidence="7 11" id="KW-0594">Phospholipid biosynthesis</keyword>
<dbReference type="GO" id="GO:0004609">
    <property type="term" value="F:phosphatidylserine decarboxylase activity"/>
    <property type="evidence" value="ECO:0007669"/>
    <property type="project" value="UniProtKB-UniRule"/>
</dbReference>
<proteinExistence type="inferred from homology"/>
<keyword evidence="8 11" id="KW-0456">Lyase</keyword>
<dbReference type="UniPathway" id="UPA00558">
    <property type="reaction ID" value="UER00616"/>
</dbReference>
<keyword evidence="10 11" id="KW-0670">Pyruvate</keyword>
<evidence type="ECO:0000256" key="9">
    <source>
        <dbReference type="ARBA" id="ARBA00023264"/>
    </source>
</evidence>
<keyword evidence="5 11" id="KW-0472">Membrane</keyword>
<evidence type="ECO:0000256" key="7">
    <source>
        <dbReference type="ARBA" id="ARBA00023209"/>
    </source>
</evidence>
<dbReference type="InterPro" id="IPR033175">
    <property type="entry name" value="PSD-A"/>
</dbReference>
<dbReference type="GO" id="GO:0005886">
    <property type="term" value="C:plasma membrane"/>
    <property type="evidence" value="ECO:0007669"/>
    <property type="project" value="UniProtKB-SubCell"/>
</dbReference>
<comment type="similarity">
    <text evidence="11">Belongs to the phosphatidylserine decarboxylase family. PSD-A subfamily.</text>
</comment>
<feature type="active site" description="Schiff-base intermediate with substrate; via pyruvic acid" evidence="11">
    <location>
        <position position="192"/>
    </location>
</feature>
<comment type="pathway">
    <text evidence="11">Phospholipid metabolism; phosphatidylethanolamine biosynthesis; phosphatidylethanolamine from CDP-diacylglycerol: step 2/2.</text>
</comment>
<feature type="modified residue" description="Pyruvic acid (Ser); by autocatalysis" evidence="11">
    <location>
        <position position="192"/>
    </location>
</feature>
<accession>A0A5K7YD78</accession>
<comment type="subunit">
    <text evidence="11">Heterodimer of a large membrane-associated beta subunit and a small pyruvoyl-containing alpha subunit.</text>
</comment>
<dbReference type="NCBIfam" id="NF003685">
    <property type="entry name" value="PRK05305.2-5"/>
    <property type="match status" value="1"/>
</dbReference>
<evidence type="ECO:0000256" key="5">
    <source>
        <dbReference type="ARBA" id="ARBA00023136"/>
    </source>
</evidence>
<keyword evidence="12" id="KW-1133">Transmembrane helix</keyword>
<keyword evidence="9 11" id="KW-1208">Phospholipid metabolism</keyword>
<organism evidence="13 14">
    <name type="scientific">Desulfosarcina alkanivorans</name>
    <dbReference type="NCBI Taxonomy" id="571177"/>
    <lineage>
        <taxon>Bacteria</taxon>
        <taxon>Pseudomonadati</taxon>
        <taxon>Thermodesulfobacteriota</taxon>
        <taxon>Desulfobacteria</taxon>
        <taxon>Desulfobacterales</taxon>
        <taxon>Desulfosarcinaceae</taxon>
        <taxon>Desulfosarcina</taxon>
    </lineage>
</organism>
<evidence type="ECO:0000256" key="10">
    <source>
        <dbReference type="ARBA" id="ARBA00023317"/>
    </source>
</evidence>
<dbReference type="AlphaFoldDB" id="A0A5K7YD78"/>
<keyword evidence="6 11" id="KW-0865">Zymogen</keyword>
<evidence type="ECO:0000313" key="14">
    <source>
        <dbReference type="Proteomes" id="UP000427906"/>
    </source>
</evidence>
<comment type="cofactor">
    <cofactor evidence="11">
        <name>pyruvate</name>
        <dbReference type="ChEBI" id="CHEBI:15361"/>
    </cofactor>
    <text evidence="11">Binds 1 pyruvoyl group covalently per subunit.</text>
</comment>
<evidence type="ECO:0000256" key="3">
    <source>
        <dbReference type="ARBA" id="ARBA00022793"/>
    </source>
</evidence>
<dbReference type="PANTHER" id="PTHR35809:SF1">
    <property type="entry name" value="ARCHAETIDYLSERINE DECARBOXYLASE PROENZYME-RELATED"/>
    <property type="match status" value="1"/>
</dbReference>
<evidence type="ECO:0000256" key="8">
    <source>
        <dbReference type="ARBA" id="ARBA00023239"/>
    </source>
</evidence>
<evidence type="ECO:0000256" key="12">
    <source>
        <dbReference type="SAM" id="Phobius"/>
    </source>
</evidence>
<dbReference type="InterPro" id="IPR003817">
    <property type="entry name" value="PS_Dcarbxylase"/>
</dbReference>
<keyword evidence="4 11" id="KW-0443">Lipid metabolism</keyword>
<protein>
    <recommendedName>
        <fullName evidence="11">Phosphatidylserine decarboxylase proenzyme</fullName>
        <ecNumber evidence="11">4.1.1.65</ecNumber>
    </recommendedName>
    <component>
        <recommendedName>
            <fullName evidence="11">Phosphatidylserine decarboxylase alpha chain</fullName>
        </recommendedName>
    </component>
    <component>
        <recommendedName>
            <fullName evidence="11">Phosphatidylserine decarboxylase beta chain</fullName>
        </recommendedName>
    </component>
</protein>
<dbReference type="KEGG" id="dalk:DSCA_05230"/>
<evidence type="ECO:0000256" key="2">
    <source>
        <dbReference type="ARBA" id="ARBA00022516"/>
    </source>
</evidence>
<dbReference type="GO" id="GO:0006646">
    <property type="term" value="P:phosphatidylethanolamine biosynthetic process"/>
    <property type="evidence" value="ECO:0007669"/>
    <property type="project" value="UniProtKB-UniRule"/>
</dbReference>
<keyword evidence="3 11" id="KW-0210">Decarboxylase</keyword>
<gene>
    <name evidence="13" type="primary">psd_1</name>
    <name evidence="11" type="synonym">psd</name>
    <name evidence="13" type="ORF">DSCA_05230</name>
</gene>
<dbReference type="PANTHER" id="PTHR35809">
    <property type="entry name" value="ARCHAETIDYLSERINE DECARBOXYLASE PROENZYME-RELATED"/>
    <property type="match status" value="1"/>
</dbReference>
<feature type="transmembrane region" description="Helical" evidence="12">
    <location>
        <begin position="25"/>
        <end position="58"/>
    </location>
</feature>
<dbReference type="Pfam" id="PF02666">
    <property type="entry name" value="PS_Dcarbxylase"/>
    <property type="match status" value="1"/>
</dbReference>
<comment type="subcellular location">
    <subcellularLocation>
        <location evidence="11">Cell membrane</location>
        <topology evidence="11">Peripheral membrane protein</topology>
    </subcellularLocation>
</comment>
<evidence type="ECO:0000313" key="13">
    <source>
        <dbReference type="EMBL" id="BBO66593.1"/>
    </source>
</evidence>
<dbReference type="OrthoDB" id="9790893at2"/>
<dbReference type="EC" id="4.1.1.65" evidence="11"/>
<dbReference type="RefSeq" id="WP_155314943.1">
    <property type="nucleotide sequence ID" value="NZ_AP021874.1"/>
</dbReference>
<comment type="function">
    <text evidence="11">Catalyzes the formation of phosphatidylethanolamine (PtdEtn) from phosphatidylserine (PtdSer).</text>
</comment>
<dbReference type="NCBIfam" id="NF003678">
    <property type="entry name" value="PRK05305.1-2"/>
    <property type="match status" value="1"/>
</dbReference>
<dbReference type="EMBL" id="AP021874">
    <property type="protein sequence ID" value="BBO66593.1"/>
    <property type="molecule type" value="Genomic_DNA"/>
</dbReference>
<dbReference type="HAMAP" id="MF_00664">
    <property type="entry name" value="PS_decarb_PSD_A"/>
    <property type="match status" value="1"/>
</dbReference>
<keyword evidence="12" id="KW-0812">Transmembrane</keyword>
<evidence type="ECO:0000256" key="11">
    <source>
        <dbReference type="HAMAP-Rule" id="MF_00664"/>
    </source>
</evidence>
<evidence type="ECO:0000256" key="1">
    <source>
        <dbReference type="ARBA" id="ARBA00022475"/>
    </source>
</evidence>
<feature type="site" description="Cleavage (non-hydrolytic); by autocatalysis" evidence="11">
    <location>
        <begin position="191"/>
        <end position="192"/>
    </location>
</feature>
<name>A0A5K7YD78_9BACT</name>
<evidence type="ECO:0000256" key="4">
    <source>
        <dbReference type="ARBA" id="ARBA00023098"/>
    </source>
</evidence>
<dbReference type="Proteomes" id="UP000427906">
    <property type="component" value="Chromosome"/>
</dbReference>
<sequence length="222" mass="24051">MTQLNWSDPPSQTAFPVAKAGYPFIFASAFATAVFALLGVGFMAVLGLFATGFICFFFRDPDRLVPAGDGVIVSPADGKVIKVEPVDQTAYFEGACTRVSVFMSVFNVHVNRVPHEGTIRKVTYYPGKFFSANLDKASKDNEHNALLLESPEGRPVGFVQIAGLIARRIICAVQPGDVLKRGQRFGMICFGSRLDIYLPPEAEIQVAVGDKVQAGSSILGKW</sequence>
<reference evidence="13 14" key="1">
    <citation type="submission" date="2019-11" db="EMBL/GenBank/DDBJ databases">
        <title>Comparative genomics of hydrocarbon-degrading Desulfosarcina strains.</title>
        <authorList>
            <person name="Watanabe M."/>
            <person name="Kojima H."/>
            <person name="Fukui M."/>
        </authorList>
    </citation>
    <scope>NUCLEOTIDE SEQUENCE [LARGE SCALE GENOMIC DNA]</scope>
    <source>
        <strain evidence="13 14">PL12</strain>
    </source>
</reference>